<dbReference type="HOGENOM" id="CLU_191787_0_0_1"/>
<dbReference type="Proteomes" id="UP000002051">
    <property type="component" value="Chromosome 3"/>
</dbReference>
<evidence type="ECO:0000313" key="3">
    <source>
        <dbReference type="EnsemblPlants" id="KEH33258"/>
    </source>
</evidence>
<evidence type="ECO:0000256" key="1">
    <source>
        <dbReference type="SAM" id="SignalP"/>
    </source>
</evidence>
<dbReference type="EMBL" id="CM001219">
    <property type="protein sequence ID" value="KEH33258.1"/>
    <property type="molecule type" value="Genomic_DNA"/>
</dbReference>
<protein>
    <submittedName>
        <fullName evidence="2">Defensin</fullName>
    </submittedName>
</protein>
<dbReference type="PaxDb" id="3880-AES69699"/>
<keyword evidence="4" id="KW-1185">Reference proteome</keyword>
<dbReference type="EnsemblPlants" id="KEH33258">
    <property type="protein sequence ID" value="KEH33258"/>
    <property type="gene ID" value="MTR_3g433520"/>
</dbReference>
<proteinExistence type="predicted"/>
<dbReference type="AlphaFoldDB" id="A0A072UW22"/>
<reference evidence="2 4" key="1">
    <citation type="journal article" date="2011" name="Nature">
        <title>The Medicago genome provides insight into the evolution of rhizobial symbioses.</title>
        <authorList>
            <person name="Young N.D."/>
            <person name="Debelle F."/>
            <person name="Oldroyd G.E."/>
            <person name="Geurts R."/>
            <person name="Cannon S.B."/>
            <person name="Udvardi M.K."/>
            <person name="Benedito V.A."/>
            <person name="Mayer K.F."/>
            <person name="Gouzy J."/>
            <person name="Schoof H."/>
            <person name="Van de Peer Y."/>
            <person name="Proost S."/>
            <person name="Cook D.R."/>
            <person name="Meyers B.C."/>
            <person name="Spannagl M."/>
            <person name="Cheung F."/>
            <person name="De Mita S."/>
            <person name="Krishnakumar V."/>
            <person name="Gundlach H."/>
            <person name="Zhou S."/>
            <person name="Mudge J."/>
            <person name="Bharti A.K."/>
            <person name="Murray J.D."/>
            <person name="Naoumkina M.A."/>
            <person name="Rosen B."/>
            <person name="Silverstein K.A."/>
            <person name="Tang H."/>
            <person name="Rombauts S."/>
            <person name="Zhao P.X."/>
            <person name="Zhou P."/>
            <person name="Barbe V."/>
            <person name="Bardou P."/>
            <person name="Bechner M."/>
            <person name="Bellec A."/>
            <person name="Berger A."/>
            <person name="Berges H."/>
            <person name="Bidwell S."/>
            <person name="Bisseling T."/>
            <person name="Choisne N."/>
            <person name="Couloux A."/>
            <person name="Denny R."/>
            <person name="Deshpande S."/>
            <person name="Dai X."/>
            <person name="Doyle J.J."/>
            <person name="Dudez A.M."/>
            <person name="Farmer A.D."/>
            <person name="Fouteau S."/>
            <person name="Franken C."/>
            <person name="Gibelin C."/>
            <person name="Gish J."/>
            <person name="Goldstein S."/>
            <person name="Gonzalez A.J."/>
            <person name="Green P.J."/>
            <person name="Hallab A."/>
            <person name="Hartog M."/>
            <person name="Hua A."/>
            <person name="Humphray S.J."/>
            <person name="Jeong D.H."/>
            <person name="Jing Y."/>
            <person name="Jocker A."/>
            <person name="Kenton S.M."/>
            <person name="Kim D.J."/>
            <person name="Klee K."/>
            <person name="Lai H."/>
            <person name="Lang C."/>
            <person name="Lin S."/>
            <person name="Macmil S.L."/>
            <person name="Magdelenat G."/>
            <person name="Matthews L."/>
            <person name="McCorrison J."/>
            <person name="Monaghan E.L."/>
            <person name="Mun J.H."/>
            <person name="Najar F.Z."/>
            <person name="Nicholson C."/>
            <person name="Noirot C."/>
            <person name="O'Bleness M."/>
            <person name="Paule C.R."/>
            <person name="Poulain J."/>
            <person name="Prion F."/>
            <person name="Qin B."/>
            <person name="Qu C."/>
            <person name="Retzel E.F."/>
            <person name="Riddle C."/>
            <person name="Sallet E."/>
            <person name="Samain S."/>
            <person name="Samson N."/>
            <person name="Sanders I."/>
            <person name="Saurat O."/>
            <person name="Scarpelli C."/>
            <person name="Schiex T."/>
            <person name="Segurens B."/>
            <person name="Severin A.J."/>
            <person name="Sherrier D.J."/>
            <person name="Shi R."/>
            <person name="Sims S."/>
            <person name="Singer S.R."/>
            <person name="Sinharoy S."/>
            <person name="Sterck L."/>
            <person name="Viollet A."/>
            <person name="Wang B.B."/>
            <person name="Wang K."/>
            <person name="Wang M."/>
            <person name="Wang X."/>
            <person name="Warfsmann J."/>
            <person name="Weissenbach J."/>
            <person name="White D.D."/>
            <person name="White J.D."/>
            <person name="Wiley G.B."/>
            <person name="Wincker P."/>
            <person name="Xing Y."/>
            <person name="Yang L."/>
            <person name="Yao Z."/>
            <person name="Ying F."/>
            <person name="Zhai J."/>
            <person name="Zhou L."/>
            <person name="Zuber A."/>
            <person name="Denarie J."/>
            <person name="Dixon R.A."/>
            <person name="May G.D."/>
            <person name="Schwartz D.C."/>
            <person name="Rogers J."/>
            <person name="Quetier F."/>
            <person name="Town C.D."/>
            <person name="Roe B.A."/>
        </authorList>
    </citation>
    <scope>NUCLEOTIDE SEQUENCE [LARGE SCALE GENOMIC DNA]</scope>
    <source>
        <strain evidence="2">A17</strain>
        <strain evidence="3 4">cv. Jemalong A17</strain>
    </source>
</reference>
<reference evidence="3" key="3">
    <citation type="submission" date="2015-04" db="UniProtKB">
        <authorList>
            <consortium name="EnsemblPlants"/>
        </authorList>
    </citation>
    <scope>IDENTIFICATION</scope>
    <source>
        <strain evidence="3">cv. Jemalong A17</strain>
    </source>
</reference>
<feature type="signal peptide" evidence="1">
    <location>
        <begin position="1"/>
        <end position="27"/>
    </location>
</feature>
<sequence>MNTTRSYVVTMVLLFAFFICASETCLALERRELFGIKCNNDAYCQSVSDCDIHKGEQSHCIDGKCWCFLPPSSANKHT</sequence>
<reference evidence="2 4" key="2">
    <citation type="journal article" date="2014" name="BMC Genomics">
        <title>An improved genome release (version Mt4.0) for the model legume Medicago truncatula.</title>
        <authorList>
            <person name="Tang H."/>
            <person name="Krishnakumar V."/>
            <person name="Bidwell S."/>
            <person name="Rosen B."/>
            <person name="Chan A."/>
            <person name="Zhou S."/>
            <person name="Gentzbittel L."/>
            <person name="Childs K.L."/>
            <person name="Yandell M."/>
            <person name="Gundlach H."/>
            <person name="Mayer K.F."/>
            <person name="Schwartz D.C."/>
            <person name="Town C.D."/>
        </authorList>
    </citation>
    <scope>GENOME REANNOTATION</scope>
    <source>
        <strain evidence="2">A17</strain>
        <strain evidence="3 4">cv. Jemalong A17</strain>
    </source>
</reference>
<evidence type="ECO:0000313" key="4">
    <source>
        <dbReference type="Proteomes" id="UP000002051"/>
    </source>
</evidence>
<feature type="chain" id="PRO_5014500102" evidence="1">
    <location>
        <begin position="28"/>
        <end position="78"/>
    </location>
</feature>
<organism evidence="2 4">
    <name type="scientific">Medicago truncatula</name>
    <name type="common">Barrel medic</name>
    <name type="synonym">Medicago tribuloides</name>
    <dbReference type="NCBI Taxonomy" id="3880"/>
    <lineage>
        <taxon>Eukaryota</taxon>
        <taxon>Viridiplantae</taxon>
        <taxon>Streptophyta</taxon>
        <taxon>Embryophyta</taxon>
        <taxon>Tracheophyta</taxon>
        <taxon>Spermatophyta</taxon>
        <taxon>Magnoliopsida</taxon>
        <taxon>eudicotyledons</taxon>
        <taxon>Gunneridae</taxon>
        <taxon>Pentapetalae</taxon>
        <taxon>rosids</taxon>
        <taxon>fabids</taxon>
        <taxon>Fabales</taxon>
        <taxon>Fabaceae</taxon>
        <taxon>Papilionoideae</taxon>
        <taxon>50 kb inversion clade</taxon>
        <taxon>NPAAA clade</taxon>
        <taxon>Hologalegina</taxon>
        <taxon>IRL clade</taxon>
        <taxon>Trifolieae</taxon>
        <taxon>Medicago</taxon>
    </lineage>
</organism>
<name>A0A072UW22_MEDTR</name>
<accession>A0A072UW22</accession>
<keyword evidence="1" id="KW-0732">Signal</keyword>
<evidence type="ECO:0000313" key="2">
    <source>
        <dbReference type="EMBL" id="KEH33258.1"/>
    </source>
</evidence>
<gene>
    <name evidence="2" type="ordered locus">MTR_3g433520</name>
</gene>